<feature type="transmembrane region" description="Helical" evidence="9">
    <location>
        <begin position="228"/>
        <end position="253"/>
    </location>
</feature>
<feature type="transmembrane region" description="Helical" evidence="9">
    <location>
        <begin position="188"/>
        <end position="208"/>
    </location>
</feature>
<evidence type="ECO:0000313" key="13">
    <source>
        <dbReference type="Proteomes" id="UP001155840"/>
    </source>
</evidence>
<dbReference type="Proteomes" id="UP001155840">
    <property type="component" value="Unassembled WGS sequence"/>
</dbReference>
<evidence type="ECO:0000256" key="7">
    <source>
        <dbReference type="ARBA" id="ARBA00023008"/>
    </source>
</evidence>
<evidence type="ECO:0000256" key="8">
    <source>
        <dbReference type="ARBA" id="ARBA00023136"/>
    </source>
</evidence>
<dbReference type="InterPro" id="IPR014756">
    <property type="entry name" value="Ig_E-set"/>
</dbReference>
<dbReference type="InterPro" id="IPR008457">
    <property type="entry name" value="Cu-R_CopD_dom"/>
</dbReference>
<feature type="transmembrane region" description="Helical" evidence="9">
    <location>
        <begin position="413"/>
        <end position="432"/>
    </location>
</feature>
<evidence type="ECO:0000259" key="11">
    <source>
        <dbReference type="Pfam" id="PF05425"/>
    </source>
</evidence>
<feature type="domain" description="CopC" evidence="10">
    <location>
        <begin position="38"/>
        <end position="129"/>
    </location>
</feature>
<dbReference type="GO" id="GO:0005507">
    <property type="term" value="F:copper ion binding"/>
    <property type="evidence" value="ECO:0007669"/>
    <property type="project" value="InterPro"/>
</dbReference>
<comment type="caution">
    <text evidence="12">The sequence shown here is derived from an EMBL/GenBank/DDBJ whole genome shotgun (WGS) entry which is preliminary data.</text>
</comment>
<evidence type="ECO:0000256" key="4">
    <source>
        <dbReference type="ARBA" id="ARBA00022723"/>
    </source>
</evidence>
<keyword evidence="5" id="KW-0732">Signal</keyword>
<evidence type="ECO:0000259" key="10">
    <source>
        <dbReference type="Pfam" id="PF04234"/>
    </source>
</evidence>
<feature type="domain" description="Copper resistance protein D" evidence="11">
    <location>
        <begin position="330"/>
        <end position="429"/>
    </location>
</feature>
<feature type="transmembrane region" description="Helical" evidence="9">
    <location>
        <begin position="298"/>
        <end position="319"/>
    </location>
</feature>
<sequence length="553" mass="56949">MIAAKALPDCCKPLVSGLVMFITVLLLLLVSAGGASAHAQLVASDPADGAVLVAAPRQIVLTFSEPVDPLVFRLSDPVGQMEMLPVVRSDTTRLVVTLPSGLVPGTHSLSWRVTSADGHPIGGGLLFSVGKASATGPSLASATDPVTAAGLWASRLFAMTGLVIGVGGAGWAALLFRPCHLRGHAVSGGSSLIALSLWLGIAATPVWIAFQGFDALGEAPGGWMSAAVWSAGLTATAYGRAALVGAAAMVAALVSLRVRHVRLRLGLSGLAFALAGLAAAMAGHAATAPPRLATVPAIVLHMLAAMAWIGGLLPLLAALGGSSRPSPDRAALLLFSRLIPFVLAVLVGSGLLLAVVQVQTLSNLWATAYGQVLLAKLAIVSLLVLLAAVNRFLWTRPASKGSPHALHLLRRSILAEVVLGTLVLAVLGLWRFTPPPRALASSFPLVQERQVAEQGLMATLSITPAWTGPVRVSLRDLMLDGHSIDPLSVTVELDNPANGIGPFTREARRGGDGAFQADGFVLPVGGVWNARVTVLVDDFTSVTMTSRFDIAAP</sequence>
<dbReference type="InterPro" id="IPR007348">
    <property type="entry name" value="CopC_dom"/>
</dbReference>
<evidence type="ECO:0000256" key="2">
    <source>
        <dbReference type="ARBA" id="ARBA00022475"/>
    </source>
</evidence>
<dbReference type="GO" id="GO:0005886">
    <property type="term" value="C:plasma membrane"/>
    <property type="evidence" value="ECO:0007669"/>
    <property type="project" value="UniProtKB-SubCell"/>
</dbReference>
<dbReference type="Pfam" id="PF04234">
    <property type="entry name" value="CopC"/>
    <property type="match status" value="1"/>
</dbReference>
<name>A0AA43ZK32_9HYPH</name>
<gene>
    <name evidence="12" type="ORF">G8E10_22005</name>
</gene>
<keyword evidence="7" id="KW-0186">Copper</keyword>
<feature type="transmembrane region" description="Helical" evidence="9">
    <location>
        <begin position="265"/>
        <end position="286"/>
    </location>
</feature>
<dbReference type="InterPro" id="IPR032694">
    <property type="entry name" value="CopC/D"/>
</dbReference>
<accession>A0AA43ZK32</accession>
<evidence type="ECO:0000256" key="6">
    <source>
        <dbReference type="ARBA" id="ARBA00022989"/>
    </source>
</evidence>
<reference evidence="12" key="1">
    <citation type="submission" date="2020-03" db="EMBL/GenBank/DDBJ databases">
        <title>Ferranicluibacter endophyticum gen. nov., sp. nov., a new genus isolated from Rubus ulmifolius Schott. stem.</title>
        <authorList>
            <person name="Roca-Couso R."/>
            <person name="Flores-Felix J.D."/>
            <person name="Igual J.M."/>
            <person name="Rivas R."/>
        </authorList>
    </citation>
    <scope>NUCLEOTIDE SEQUENCE</scope>
    <source>
        <strain evidence="12">CRRU44</strain>
    </source>
</reference>
<keyword evidence="6 9" id="KW-1133">Transmembrane helix</keyword>
<dbReference type="Gene3D" id="2.60.40.1220">
    <property type="match status" value="1"/>
</dbReference>
<protein>
    <submittedName>
        <fullName evidence="12">Copper resistance protein CopC</fullName>
    </submittedName>
</protein>
<feature type="transmembrane region" description="Helical" evidence="9">
    <location>
        <begin position="156"/>
        <end position="176"/>
    </location>
</feature>
<evidence type="ECO:0000256" key="5">
    <source>
        <dbReference type="ARBA" id="ARBA00022729"/>
    </source>
</evidence>
<dbReference type="GO" id="GO:0042597">
    <property type="term" value="C:periplasmic space"/>
    <property type="evidence" value="ECO:0007669"/>
    <property type="project" value="InterPro"/>
</dbReference>
<comment type="subcellular location">
    <subcellularLocation>
        <location evidence="1">Cell membrane</location>
        <topology evidence="1">Multi-pass membrane protein</topology>
    </subcellularLocation>
</comment>
<evidence type="ECO:0000256" key="9">
    <source>
        <dbReference type="SAM" id="Phobius"/>
    </source>
</evidence>
<feature type="transmembrane region" description="Helical" evidence="9">
    <location>
        <begin position="331"/>
        <end position="356"/>
    </location>
</feature>
<dbReference type="PANTHER" id="PTHR34820:SF4">
    <property type="entry name" value="INNER MEMBRANE PROTEIN YEBZ"/>
    <property type="match status" value="1"/>
</dbReference>
<dbReference type="RefSeq" id="WP_167130686.1">
    <property type="nucleotide sequence ID" value="NZ_JAANCM010000014.1"/>
</dbReference>
<dbReference type="SUPFAM" id="SSF81296">
    <property type="entry name" value="E set domains"/>
    <property type="match status" value="1"/>
</dbReference>
<feature type="transmembrane region" description="Helical" evidence="9">
    <location>
        <begin position="368"/>
        <end position="393"/>
    </location>
</feature>
<keyword evidence="2" id="KW-1003">Cell membrane</keyword>
<keyword evidence="13" id="KW-1185">Reference proteome</keyword>
<keyword evidence="3 9" id="KW-0812">Transmembrane</keyword>
<dbReference type="EMBL" id="JAANCM010000014">
    <property type="protein sequence ID" value="NHT78383.1"/>
    <property type="molecule type" value="Genomic_DNA"/>
</dbReference>
<organism evidence="12 13">
    <name type="scientific">Ferranicluibacter rubi</name>
    <dbReference type="NCBI Taxonomy" id="2715133"/>
    <lineage>
        <taxon>Bacteria</taxon>
        <taxon>Pseudomonadati</taxon>
        <taxon>Pseudomonadota</taxon>
        <taxon>Alphaproteobacteria</taxon>
        <taxon>Hyphomicrobiales</taxon>
        <taxon>Rhizobiaceae</taxon>
        <taxon>Ferranicluibacter</taxon>
    </lineage>
</organism>
<dbReference type="AlphaFoldDB" id="A0AA43ZK32"/>
<dbReference type="PANTHER" id="PTHR34820">
    <property type="entry name" value="INNER MEMBRANE PROTEIN YEBZ"/>
    <property type="match status" value="1"/>
</dbReference>
<evidence type="ECO:0000256" key="1">
    <source>
        <dbReference type="ARBA" id="ARBA00004651"/>
    </source>
</evidence>
<dbReference type="InterPro" id="IPR014755">
    <property type="entry name" value="Cu-Rt/internalin_Ig-like"/>
</dbReference>
<evidence type="ECO:0000256" key="3">
    <source>
        <dbReference type="ARBA" id="ARBA00022692"/>
    </source>
</evidence>
<keyword evidence="8 9" id="KW-0472">Membrane</keyword>
<dbReference type="GO" id="GO:0046688">
    <property type="term" value="P:response to copper ion"/>
    <property type="evidence" value="ECO:0007669"/>
    <property type="project" value="InterPro"/>
</dbReference>
<evidence type="ECO:0000313" key="12">
    <source>
        <dbReference type="EMBL" id="NHT78383.1"/>
    </source>
</evidence>
<keyword evidence="4" id="KW-0479">Metal-binding</keyword>
<proteinExistence type="predicted"/>
<dbReference type="GO" id="GO:0006825">
    <property type="term" value="P:copper ion transport"/>
    <property type="evidence" value="ECO:0007669"/>
    <property type="project" value="InterPro"/>
</dbReference>
<dbReference type="Pfam" id="PF05425">
    <property type="entry name" value="CopD"/>
    <property type="match status" value="1"/>
</dbReference>